<keyword evidence="1" id="KW-1133">Transmembrane helix</keyword>
<keyword evidence="1" id="KW-0812">Transmembrane</keyword>
<accession>A0AAX3X1U2</accession>
<feature type="transmembrane region" description="Helical" evidence="1">
    <location>
        <begin position="141"/>
        <end position="162"/>
    </location>
</feature>
<reference evidence="2" key="1">
    <citation type="submission" date="2023-05" db="EMBL/GenBank/DDBJ databases">
        <title>Comparative genomics of Bacillaceae isolates and their secondary metabolite potential.</title>
        <authorList>
            <person name="Song L."/>
            <person name="Nielsen L.J."/>
            <person name="Mohite O."/>
            <person name="Xu X."/>
            <person name="Weber T."/>
            <person name="Kovacs A.T."/>
        </authorList>
    </citation>
    <scope>NUCLEOTIDE SEQUENCE</scope>
    <source>
        <strain evidence="2">LY1</strain>
    </source>
</reference>
<protein>
    <recommendedName>
        <fullName evidence="4">ABC-2 transporter permease</fullName>
    </recommendedName>
</protein>
<evidence type="ECO:0000313" key="2">
    <source>
        <dbReference type="EMBL" id="WHY52879.1"/>
    </source>
</evidence>
<evidence type="ECO:0000313" key="3">
    <source>
        <dbReference type="Proteomes" id="UP001178322"/>
    </source>
</evidence>
<proteinExistence type="predicted"/>
<feature type="transmembrane region" description="Helical" evidence="1">
    <location>
        <begin position="42"/>
        <end position="63"/>
    </location>
</feature>
<gene>
    <name evidence="2" type="ORF">QNH24_06465</name>
</gene>
<evidence type="ECO:0008006" key="4">
    <source>
        <dbReference type="Google" id="ProtNLM"/>
    </source>
</evidence>
<name>A0AAX3X1U2_9BACI</name>
<dbReference type="Proteomes" id="UP001178322">
    <property type="component" value="Chromosome"/>
</dbReference>
<keyword evidence="1" id="KW-0472">Membrane</keyword>
<feature type="transmembrane region" description="Helical" evidence="1">
    <location>
        <begin position="84"/>
        <end position="103"/>
    </location>
</feature>
<feature type="transmembrane region" description="Helical" evidence="1">
    <location>
        <begin position="20"/>
        <end position="36"/>
    </location>
</feature>
<sequence>MNTVKGSFYILFQSYKKKNIIFWSILFSIVLLTFFIDTFFGQYLFSFAITISIPVYIFYSSTASKLLNNTLPYFLKLGISRTQYMVNVGLFFICWSLAGAVIITCTHKVITYFTALLKIKEIFIIHPIYFFGNSTAFIDTVALDTVLLLFALTSGLLLNIIFYRFGTVGGYSFIGLVCLIPITMVIFEWYTPLFELFSKVSAITIVSSLLVFSVLLYFIISLALRKASVNPA</sequence>
<dbReference type="AlphaFoldDB" id="A0AAX3X1U2"/>
<dbReference type="RefSeq" id="WP_283871269.1">
    <property type="nucleotide sequence ID" value="NZ_CP126101.1"/>
</dbReference>
<organism evidence="2 3">
    <name type="scientific">Lysinibacillus pakistanensis</name>
    <dbReference type="NCBI Taxonomy" id="759811"/>
    <lineage>
        <taxon>Bacteria</taxon>
        <taxon>Bacillati</taxon>
        <taxon>Bacillota</taxon>
        <taxon>Bacilli</taxon>
        <taxon>Bacillales</taxon>
        <taxon>Bacillaceae</taxon>
        <taxon>Lysinibacillus</taxon>
    </lineage>
</organism>
<evidence type="ECO:0000256" key="1">
    <source>
        <dbReference type="SAM" id="Phobius"/>
    </source>
</evidence>
<dbReference type="EMBL" id="CP126101">
    <property type="protein sequence ID" value="WHY52879.1"/>
    <property type="molecule type" value="Genomic_DNA"/>
</dbReference>
<feature type="transmembrane region" description="Helical" evidence="1">
    <location>
        <begin position="202"/>
        <end position="224"/>
    </location>
</feature>
<feature type="transmembrane region" description="Helical" evidence="1">
    <location>
        <begin position="168"/>
        <end position="190"/>
    </location>
</feature>